<evidence type="ECO:0000313" key="2">
    <source>
        <dbReference type="EMBL" id="AXI81004.1"/>
    </source>
</evidence>
<dbReference type="InterPro" id="IPR002934">
    <property type="entry name" value="Polymerase_NTP_transf_dom"/>
</dbReference>
<name>A0A345T4U9_9ACTN</name>
<sequence>MCGHDQPTRSVLAEHLCATARDRGLRSARPLREGDVGMDGTKAAEDWLSPLRQHGLIPRGALAVFVVGSAARGWHNPRSDFDVYVVTRTERVSSSGGTVPVPLEPPRLSTELFYTQSRRWDVTYWLDSQIDQIFAKVSWEAFETGRVTEDTLVLREELLLGRLGSCLPLLGEAWLARCRSRLAESAFHSFAVVRSLGAADDAVEDALGQLEAGDLESATISARLAFGHVINALLESHGEYGSHLPKWRPNRFKAVAPQAISFADYWRVETMEGYDPADPAPWIEGVLTLCQDLAMRVETS</sequence>
<dbReference type="GO" id="GO:0016779">
    <property type="term" value="F:nucleotidyltransferase activity"/>
    <property type="evidence" value="ECO:0007669"/>
    <property type="project" value="InterPro"/>
</dbReference>
<dbReference type="AlphaFoldDB" id="A0A345T4U9"/>
<gene>
    <name evidence="2" type="ORF">C7M71_030125</name>
</gene>
<dbReference type="Proteomes" id="UP000249340">
    <property type="component" value="Chromosome"/>
</dbReference>
<dbReference type="OrthoDB" id="4162222at2"/>
<proteinExistence type="predicted"/>
<dbReference type="EMBL" id="CP031264">
    <property type="protein sequence ID" value="AXI81004.1"/>
    <property type="molecule type" value="Genomic_DNA"/>
</dbReference>
<dbReference type="SUPFAM" id="SSF81301">
    <property type="entry name" value="Nucleotidyltransferase"/>
    <property type="match status" value="1"/>
</dbReference>
<dbReference type="Pfam" id="PF01909">
    <property type="entry name" value="NTP_transf_2"/>
    <property type="match status" value="1"/>
</dbReference>
<organism evidence="2 3">
    <name type="scientific">Peterkaempfera bronchialis</name>
    <dbReference type="NCBI Taxonomy" id="2126346"/>
    <lineage>
        <taxon>Bacteria</taxon>
        <taxon>Bacillati</taxon>
        <taxon>Actinomycetota</taxon>
        <taxon>Actinomycetes</taxon>
        <taxon>Kitasatosporales</taxon>
        <taxon>Streptomycetaceae</taxon>
        <taxon>Peterkaempfera</taxon>
    </lineage>
</organism>
<keyword evidence="2" id="KW-0808">Transferase</keyword>
<protein>
    <submittedName>
        <fullName evidence="2">Nucleotidyltransferase domain-containing protein</fullName>
    </submittedName>
</protein>
<evidence type="ECO:0000259" key="1">
    <source>
        <dbReference type="Pfam" id="PF01909"/>
    </source>
</evidence>
<keyword evidence="3" id="KW-1185">Reference proteome</keyword>
<feature type="domain" description="Polymerase nucleotidyl transferase" evidence="1">
    <location>
        <begin position="63"/>
        <end position="91"/>
    </location>
</feature>
<accession>A0A345T4U9</accession>
<dbReference type="KEGG" id="stri:C7M71_030125"/>
<dbReference type="InterPro" id="IPR043519">
    <property type="entry name" value="NT_sf"/>
</dbReference>
<dbReference type="CDD" id="cd05403">
    <property type="entry name" value="NT_KNTase_like"/>
    <property type="match status" value="1"/>
</dbReference>
<dbReference type="Gene3D" id="3.30.460.10">
    <property type="entry name" value="Beta Polymerase, domain 2"/>
    <property type="match status" value="1"/>
</dbReference>
<reference evidence="3" key="1">
    <citation type="submission" date="2018-07" db="EMBL/GenBank/DDBJ databases">
        <title>Streptacidiphilus bronchialis DSM 106435 chromosome.</title>
        <authorList>
            <person name="Batra D."/>
            <person name="Gulvik C.A."/>
        </authorList>
    </citation>
    <scope>NUCLEOTIDE SEQUENCE [LARGE SCALE GENOMIC DNA]</scope>
    <source>
        <strain evidence="3">DSM 106435</strain>
    </source>
</reference>
<evidence type="ECO:0000313" key="3">
    <source>
        <dbReference type="Proteomes" id="UP000249340"/>
    </source>
</evidence>